<comment type="caution">
    <text evidence="2">The sequence shown here is derived from an EMBL/GenBank/DDBJ whole genome shotgun (WGS) entry which is preliminary data.</text>
</comment>
<evidence type="ECO:0000313" key="2">
    <source>
        <dbReference type="EMBL" id="MDT0414686.1"/>
    </source>
</evidence>
<dbReference type="InterPro" id="IPR025496">
    <property type="entry name" value="DUF4387"/>
</dbReference>
<reference evidence="3" key="1">
    <citation type="submission" date="2023-07" db="EMBL/GenBank/DDBJ databases">
        <title>30 novel species of actinomycetes from the DSMZ collection.</title>
        <authorList>
            <person name="Nouioui I."/>
        </authorList>
    </citation>
    <scope>NUCLEOTIDE SEQUENCE [LARGE SCALE GENOMIC DNA]</scope>
    <source>
        <strain evidence="3">DSM 41982</strain>
    </source>
</reference>
<proteinExistence type="predicted"/>
<feature type="domain" description="DUF4387" evidence="1">
    <location>
        <begin position="4"/>
        <end position="99"/>
    </location>
</feature>
<sequence length="121" mass="13028">MATLLDLCSLVRSKNAGPFTLTFDFMCHDEAAYAALTASGFLTKDLFSRLYAADPARILLVHHPRALAVKVSLPRPEIQGALRDADCYAGQQYAPLMDLAFEAAPAMTPTTSRPVATEPAS</sequence>
<dbReference type="EMBL" id="JAVRER010000005">
    <property type="protein sequence ID" value="MDT0414686.1"/>
    <property type="molecule type" value="Genomic_DNA"/>
</dbReference>
<dbReference type="RefSeq" id="WP_311676645.1">
    <property type="nucleotide sequence ID" value="NZ_JAVRER010000005.1"/>
</dbReference>
<dbReference type="Pfam" id="PF14330">
    <property type="entry name" value="DUF4387"/>
    <property type="match status" value="1"/>
</dbReference>
<gene>
    <name evidence="2" type="ORF">RM574_04215</name>
</gene>
<organism evidence="2 3">
    <name type="scientific">Streptomyces evansiae</name>
    <dbReference type="NCBI Taxonomy" id="3075535"/>
    <lineage>
        <taxon>Bacteria</taxon>
        <taxon>Bacillati</taxon>
        <taxon>Actinomycetota</taxon>
        <taxon>Actinomycetes</taxon>
        <taxon>Kitasatosporales</taxon>
        <taxon>Streptomycetaceae</taxon>
        <taxon>Streptomyces</taxon>
    </lineage>
</organism>
<evidence type="ECO:0000313" key="3">
    <source>
        <dbReference type="Proteomes" id="UP001183607"/>
    </source>
</evidence>
<dbReference type="AlphaFoldDB" id="A0ABD5E112"/>
<protein>
    <submittedName>
        <fullName evidence="2">DUF4387 domain-containing protein</fullName>
    </submittedName>
</protein>
<evidence type="ECO:0000259" key="1">
    <source>
        <dbReference type="Pfam" id="PF14330"/>
    </source>
</evidence>
<name>A0ABD5E112_9ACTN</name>
<accession>A0ABD5E112</accession>
<dbReference type="Proteomes" id="UP001183607">
    <property type="component" value="Unassembled WGS sequence"/>
</dbReference>